<dbReference type="PANTHER" id="PTHR10614:SF13">
    <property type="entry name" value="INSULIN RECEPTOR SUBSTRATE 1"/>
    <property type="match status" value="1"/>
</dbReference>
<keyword evidence="6" id="KW-0221">Differentiation</keyword>
<evidence type="ECO:0000256" key="9">
    <source>
        <dbReference type="ARBA" id="ARBA00046145"/>
    </source>
</evidence>
<dbReference type="SUPFAM" id="SSF50729">
    <property type="entry name" value="PH domain-like"/>
    <property type="match status" value="2"/>
</dbReference>
<dbReference type="PROSITE" id="PS50003">
    <property type="entry name" value="PH_DOMAIN"/>
    <property type="match status" value="1"/>
</dbReference>
<feature type="compositionally biased region" description="Basic and acidic residues" evidence="10">
    <location>
        <begin position="884"/>
        <end position="900"/>
    </location>
</feature>
<feature type="region of interest" description="Disordered" evidence="10">
    <location>
        <begin position="441"/>
        <end position="510"/>
    </location>
</feature>
<proteinExistence type="predicted"/>
<dbReference type="InterPro" id="IPR002404">
    <property type="entry name" value="IRS_PTB"/>
</dbReference>
<evidence type="ECO:0000256" key="10">
    <source>
        <dbReference type="SAM" id="MobiDB-lite"/>
    </source>
</evidence>
<evidence type="ECO:0000313" key="13">
    <source>
        <dbReference type="Proteomes" id="UP001153737"/>
    </source>
</evidence>
<sequence length="1148" mass="122392">MSARNEGAISRGGEVLRCGLLKILKKLKTSRKKWFVLRAETAESSARLEYYDSEKKFHNGQAAKRSIQLKTCFNINKRHDTKHKHVIALYTKDDCFCVVLDSEEELESWLKTLLSLQHGEEAADGETPRPTFEHVWQVVVLNRGLGTGRTGNYRLCLTDKTLSLIKKDDTNCVIHLQLTNIRSCGSLKNYFFLEIGRSSLLGAGEVWMESEDTNIAQNIHTTIFHAMSTNSKHDEMRVRSSSATESSKPNNTYKKQFPKPAYFTHGRERCDSMPSRPRAVSEGTHPAPGGRSYPAQARSHHPPSPPSAAAHSPLSAACSTTDSSTGGSSYSLAADEADGGGAGGGGVGEFEVRYPVPLTPDEAIAEEDCPESPPCGMHGMYVPMRPHSSSDDGYVDMSPRSRPLWLHSAAVVSGTPSTDVRFSDYPLDKVASYLAGDHDASRPTRAYSVGSRPEGHVPVGGRRVEAAGGLTPEEARGRSFSTGSKAKRGPSRVLPHHQHVGGGKSSSAPILLNSRNHSCHGSNDPMNNHMFMDFSGGSNNTLNNNSPKTPSGYVEMKPGVEIASRKPSEISSSYMDMSGSAPSINTHGEYHSFVDISRQYKLPAHTNNNYVDMDKGKNKPKPSTSPCWHHDYLDMSANQTRRSDRGSSFGSQASAASSPRNGDYMPASFSQQEAVKTPEGYVEMTLGGRHNRQGSLDGAQTTSTGSADYLDMSGGTSSTKRKPSSSREKVCSQPISIQSAGGSGGKSASSPVSFSSLLGRKASTGTPPKMHLPLASWAAPYSSLPRQRTRKDSKDSSGSSVGTPSTSGAIFPMSLNSPSSPMRPVKVEMSSTPSALKIPAAILNAIYKNNNKSNIASNAGGGGGGGDDYASMDFEVKKGKENNLAKEFDGQKKAAKKHADYVNYAPAAPSPAPPTPTEGDYAPMRPGAVPTRSLGHLSLAADARVGQPEAGGGPMEEGALGGGMVAVGEQKDAAHSCISSTSRDETPPHSSTNECVSPAAKISRPNSANDDTITKTSSSSSTNKTSPSIAVEIPKVPTQVVGRGVTSCELWASTPSLAADSDRQSQLQPQPGKLHYASLDLPQAMEEDEACSPRACPRRGSPGGSETAAAPSGEQAFLYAEIDFMKSEGLRQNTNNSQSLLHNAKVKH</sequence>
<keyword evidence="7" id="KW-0896">Oogenesis</keyword>
<keyword evidence="13" id="KW-1185">Reference proteome</keyword>
<keyword evidence="4" id="KW-0341">Growth regulation</keyword>
<protein>
    <recommendedName>
        <fullName evidence="2">Insulin receptor substrate 1</fullName>
    </recommendedName>
    <alternativeName>
        <fullName evidence="8">Protein chico</fullName>
    </alternativeName>
</protein>
<feature type="compositionally biased region" description="Low complexity" evidence="10">
    <location>
        <begin position="732"/>
        <end position="752"/>
    </location>
</feature>
<evidence type="ECO:0000256" key="8">
    <source>
        <dbReference type="ARBA" id="ARBA00033282"/>
    </source>
</evidence>
<dbReference type="Pfam" id="PF02174">
    <property type="entry name" value="IRS"/>
    <property type="match status" value="1"/>
</dbReference>
<feature type="region of interest" description="Disordered" evidence="10">
    <location>
        <begin position="607"/>
        <end position="752"/>
    </location>
</feature>
<evidence type="ECO:0000313" key="12">
    <source>
        <dbReference type="EMBL" id="CAH1119453.1"/>
    </source>
</evidence>
<dbReference type="SMART" id="SM01244">
    <property type="entry name" value="IRS"/>
    <property type="match status" value="1"/>
</dbReference>
<dbReference type="AlphaFoldDB" id="A0A9P0DFK6"/>
<reference evidence="12" key="2">
    <citation type="submission" date="2022-10" db="EMBL/GenBank/DDBJ databases">
        <authorList>
            <consortium name="ENA_rothamsted_submissions"/>
            <consortium name="culmorum"/>
            <person name="King R."/>
        </authorList>
    </citation>
    <scope>NUCLEOTIDE SEQUENCE</scope>
</reference>
<evidence type="ECO:0000256" key="2">
    <source>
        <dbReference type="ARBA" id="ARBA00015710"/>
    </source>
</evidence>
<feature type="compositionally biased region" description="Basic residues" evidence="10">
    <location>
        <begin position="485"/>
        <end position="499"/>
    </location>
</feature>
<dbReference type="SMART" id="SM00310">
    <property type="entry name" value="PTBI"/>
    <property type="match status" value="1"/>
</dbReference>
<feature type="compositionally biased region" description="Gly residues" evidence="10">
    <location>
        <begin position="339"/>
        <end position="348"/>
    </location>
</feature>
<dbReference type="GO" id="GO:0005158">
    <property type="term" value="F:insulin receptor binding"/>
    <property type="evidence" value="ECO:0007669"/>
    <property type="project" value="InterPro"/>
</dbReference>
<feature type="compositionally biased region" description="Gly residues" evidence="10">
    <location>
        <begin position="949"/>
        <end position="965"/>
    </location>
</feature>
<dbReference type="GO" id="GO:0043548">
    <property type="term" value="F:phosphatidylinositol 3-kinase binding"/>
    <property type="evidence" value="ECO:0007669"/>
    <property type="project" value="TreeGrafter"/>
</dbReference>
<dbReference type="GO" id="GO:0008286">
    <property type="term" value="P:insulin receptor signaling pathway"/>
    <property type="evidence" value="ECO:0007669"/>
    <property type="project" value="InterPro"/>
</dbReference>
<dbReference type="PANTHER" id="PTHR10614">
    <property type="entry name" value="INSULIN RECEPTOR SUBSTRATE"/>
    <property type="match status" value="1"/>
</dbReference>
<dbReference type="CDD" id="cd01204">
    <property type="entry name" value="PTB_IRS"/>
    <property type="match status" value="1"/>
</dbReference>
<feature type="domain" description="PH" evidence="11">
    <location>
        <begin position="14"/>
        <end position="118"/>
    </location>
</feature>
<gene>
    <name evidence="12" type="ORF">PHAECO_LOCUS3662</name>
</gene>
<accession>A0A9P0DFK6</accession>
<keyword evidence="5" id="KW-0677">Repeat</keyword>
<evidence type="ECO:0000259" key="11">
    <source>
        <dbReference type="PROSITE" id="PS50003"/>
    </source>
</evidence>
<dbReference type="PRINTS" id="PR00628">
    <property type="entry name" value="INSULINRSI"/>
</dbReference>
<dbReference type="OrthoDB" id="946068at2759"/>
<evidence type="ECO:0000256" key="1">
    <source>
        <dbReference type="ARBA" id="ARBA00011440"/>
    </source>
</evidence>
<feature type="region of interest" description="Disordered" evidence="10">
    <location>
        <begin position="1086"/>
        <end position="1112"/>
    </location>
</feature>
<dbReference type="SMART" id="SM00233">
    <property type="entry name" value="PH"/>
    <property type="match status" value="1"/>
</dbReference>
<dbReference type="Proteomes" id="UP001153737">
    <property type="component" value="Chromosome 13"/>
</dbReference>
<feature type="region of interest" description="Disordered" evidence="10">
    <location>
        <begin position="884"/>
        <end position="1038"/>
    </location>
</feature>
<dbReference type="InterPro" id="IPR001849">
    <property type="entry name" value="PH_domain"/>
</dbReference>
<evidence type="ECO:0000256" key="7">
    <source>
        <dbReference type="ARBA" id="ARBA00022943"/>
    </source>
</evidence>
<evidence type="ECO:0000256" key="3">
    <source>
        <dbReference type="ARBA" id="ARBA00022553"/>
    </source>
</evidence>
<dbReference type="Pfam" id="PF00169">
    <property type="entry name" value="PH"/>
    <property type="match status" value="1"/>
</dbReference>
<dbReference type="CDD" id="cd01257">
    <property type="entry name" value="PH_IRS"/>
    <property type="match status" value="1"/>
</dbReference>
<organism evidence="12 13">
    <name type="scientific">Phaedon cochleariae</name>
    <name type="common">Mustard beetle</name>
    <dbReference type="NCBI Taxonomy" id="80249"/>
    <lineage>
        <taxon>Eukaryota</taxon>
        <taxon>Metazoa</taxon>
        <taxon>Ecdysozoa</taxon>
        <taxon>Arthropoda</taxon>
        <taxon>Hexapoda</taxon>
        <taxon>Insecta</taxon>
        <taxon>Pterygota</taxon>
        <taxon>Neoptera</taxon>
        <taxon>Endopterygota</taxon>
        <taxon>Coleoptera</taxon>
        <taxon>Polyphaga</taxon>
        <taxon>Cucujiformia</taxon>
        <taxon>Chrysomeloidea</taxon>
        <taxon>Chrysomelidae</taxon>
        <taxon>Chrysomelinae</taxon>
        <taxon>Chrysomelini</taxon>
        <taxon>Phaedon</taxon>
    </lineage>
</organism>
<evidence type="ECO:0000256" key="6">
    <source>
        <dbReference type="ARBA" id="ARBA00022782"/>
    </source>
</evidence>
<feature type="compositionally biased region" description="Low complexity" evidence="10">
    <location>
        <begin position="646"/>
        <end position="658"/>
    </location>
</feature>
<comment type="function">
    <text evidence="9">Activates phosphatidylinositol 3-kinase when bound to the regulatory p85 subunit. May mediate the control of various cellular processes by insulin-like peptides. When phosphorylated by the insulin receptor binds specifically to various cellular proteins containing SH2 domains. Involved in control of cell proliferation, cell size, and body and organ growth throughout development. Also has a role in a signaling pathway controlling the physiological response required to endure periods of low nutrient conditions. Insulin/insulin-like growth factor (IGF) signaling pathway has a role in regulating aging and is necessary in the ovary for vitellogenic maturation.</text>
</comment>
<reference evidence="12" key="1">
    <citation type="submission" date="2022-01" db="EMBL/GenBank/DDBJ databases">
        <authorList>
            <person name="King R."/>
        </authorList>
    </citation>
    <scope>NUCLEOTIDE SEQUENCE</scope>
</reference>
<dbReference type="GO" id="GO:0048477">
    <property type="term" value="P:oogenesis"/>
    <property type="evidence" value="ECO:0007669"/>
    <property type="project" value="UniProtKB-KW"/>
</dbReference>
<dbReference type="InterPro" id="IPR011993">
    <property type="entry name" value="PH-like_dom_sf"/>
</dbReference>
<feature type="compositionally biased region" description="Low complexity" evidence="10">
    <location>
        <begin position="796"/>
        <end position="807"/>
    </location>
</feature>
<name>A0A9P0DFK6_PHACE</name>
<dbReference type="GO" id="GO:0005829">
    <property type="term" value="C:cytosol"/>
    <property type="evidence" value="ECO:0007669"/>
    <property type="project" value="TreeGrafter"/>
</dbReference>
<feature type="compositionally biased region" description="Low complexity" evidence="10">
    <location>
        <begin position="307"/>
        <end position="334"/>
    </location>
</feature>
<feature type="compositionally biased region" description="Low complexity" evidence="10">
    <location>
        <begin position="1009"/>
        <end position="1029"/>
    </location>
</feature>
<dbReference type="EMBL" id="OU896719">
    <property type="protein sequence ID" value="CAH1119453.1"/>
    <property type="molecule type" value="Genomic_DNA"/>
</dbReference>
<keyword evidence="3" id="KW-0597">Phosphoprotein</keyword>
<feature type="compositionally biased region" description="Polar residues" evidence="10">
    <location>
        <begin position="239"/>
        <end position="254"/>
    </location>
</feature>
<feature type="region of interest" description="Disordered" evidence="10">
    <location>
        <begin position="228"/>
        <end position="348"/>
    </location>
</feature>
<comment type="subunit">
    <text evidence="1">Bindings to phosphatidylinositol 3-kinase and SHP2.</text>
</comment>
<dbReference type="Gene3D" id="2.30.29.30">
    <property type="entry name" value="Pleckstrin-homology domain (PH domain)/Phosphotyrosine-binding domain (PTB)"/>
    <property type="match status" value="2"/>
</dbReference>
<evidence type="ECO:0000256" key="5">
    <source>
        <dbReference type="ARBA" id="ARBA00022737"/>
    </source>
</evidence>
<feature type="region of interest" description="Disordered" evidence="10">
    <location>
        <begin position="781"/>
        <end position="826"/>
    </location>
</feature>
<dbReference type="GO" id="GO:0005886">
    <property type="term" value="C:plasma membrane"/>
    <property type="evidence" value="ECO:0007669"/>
    <property type="project" value="TreeGrafter"/>
</dbReference>
<dbReference type="InterPro" id="IPR039011">
    <property type="entry name" value="IRS"/>
</dbReference>
<evidence type="ECO:0000256" key="4">
    <source>
        <dbReference type="ARBA" id="ARBA00022604"/>
    </source>
</evidence>